<dbReference type="GeneID" id="20092266"/>
<sequence length="389" mass="42544">MTGLVIAAFNLTAGQNVASPHLHVIYKASTPTVDLAPSSGPPLREIEVADASGRAVSVIFQHKFAALNNMMSASIAARNSKSRSDPSATPRPVQQPTPTDARQPVRQNTPSSAQESANEAPFSASRPSDDHDLEHESATEASPTEMAISVGEVNVEPSQVNPSQTNDVDMTASSSPNLSDTPDDAPLEEHPMTSQRDLQLVTGNQFGPAAKLPSSLSPRSAPLLTNNRYAILEEEDVELSMDDFVLPRIVLTDANFPRPTKVQGKKQRANKSKHAHLERAQRAIRDEKVVRSIVECKSILLQEPQIIAHSINRAIEREMAKHTLLDEEDNYKAYLGFYTQNYVDPSQILAEIVPESHKASVRLAVAAMDLFLENRAPNLYNMLTHSIHC</sequence>
<feature type="compositionally biased region" description="Polar residues" evidence="1">
    <location>
        <begin position="156"/>
        <end position="180"/>
    </location>
</feature>
<dbReference type="AlphaFoldDB" id="A0A024T9F6"/>
<dbReference type="VEuPathDB" id="FungiDB:H310_15216"/>
<feature type="compositionally biased region" description="Polar residues" evidence="1">
    <location>
        <begin position="92"/>
        <end position="117"/>
    </location>
</feature>
<feature type="compositionally biased region" description="Basic and acidic residues" evidence="1">
    <location>
        <begin position="127"/>
        <end position="138"/>
    </location>
</feature>
<gene>
    <name evidence="2" type="ORF">H310_15216</name>
</gene>
<dbReference type="RefSeq" id="XP_008881426.1">
    <property type="nucleotide sequence ID" value="XM_008883204.1"/>
</dbReference>
<name>A0A024T9F6_9STRA</name>
<accession>A0A024T9F6</accession>
<protein>
    <submittedName>
        <fullName evidence="2">Uncharacterized protein</fullName>
    </submittedName>
</protein>
<dbReference type="EMBL" id="KI914176">
    <property type="protein sequence ID" value="ETV89942.1"/>
    <property type="molecule type" value="Genomic_DNA"/>
</dbReference>
<proteinExistence type="predicted"/>
<evidence type="ECO:0000313" key="2">
    <source>
        <dbReference type="EMBL" id="ETV89942.1"/>
    </source>
</evidence>
<organism evidence="2">
    <name type="scientific">Aphanomyces invadans</name>
    <dbReference type="NCBI Taxonomy" id="157072"/>
    <lineage>
        <taxon>Eukaryota</taxon>
        <taxon>Sar</taxon>
        <taxon>Stramenopiles</taxon>
        <taxon>Oomycota</taxon>
        <taxon>Saprolegniomycetes</taxon>
        <taxon>Saprolegniales</taxon>
        <taxon>Verrucalvaceae</taxon>
        <taxon>Aphanomyces</taxon>
    </lineage>
</organism>
<reference evidence="2" key="1">
    <citation type="submission" date="2013-12" db="EMBL/GenBank/DDBJ databases">
        <title>The Genome Sequence of Aphanomyces invadans NJM9701.</title>
        <authorList>
            <consortium name="The Broad Institute Genomics Platform"/>
            <person name="Russ C."/>
            <person name="Tyler B."/>
            <person name="van West P."/>
            <person name="Dieguez-Uribeondo J."/>
            <person name="Young S.K."/>
            <person name="Zeng Q."/>
            <person name="Gargeya S."/>
            <person name="Fitzgerald M."/>
            <person name="Abouelleil A."/>
            <person name="Alvarado L."/>
            <person name="Chapman S.B."/>
            <person name="Gainer-Dewar J."/>
            <person name="Goldberg J."/>
            <person name="Griggs A."/>
            <person name="Gujja S."/>
            <person name="Hansen M."/>
            <person name="Howarth C."/>
            <person name="Imamovic A."/>
            <person name="Ireland A."/>
            <person name="Larimer J."/>
            <person name="McCowan C."/>
            <person name="Murphy C."/>
            <person name="Pearson M."/>
            <person name="Poon T.W."/>
            <person name="Priest M."/>
            <person name="Roberts A."/>
            <person name="Saif S."/>
            <person name="Shea T."/>
            <person name="Sykes S."/>
            <person name="Wortman J."/>
            <person name="Nusbaum C."/>
            <person name="Birren B."/>
        </authorList>
    </citation>
    <scope>NUCLEOTIDE SEQUENCE [LARGE SCALE GENOMIC DNA]</scope>
    <source>
        <strain evidence="2">NJM9701</strain>
    </source>
</reference>
<evidence type="ECO:0000256" key="1">
    <source>
        <dbReference type="SAM" id="MobiDB-lite"/>
    </source>
</evidence>
<feature type="region of interest" description="Disordered" evidence="1">
    <location>
        <begin position="76"/>
        <end position="191"/>
    </location>
</feature>